<sequence>MYLNDKSTGSVVGQQPFGGARMSGNQGTHFALSETCGVLEPAGVISVLLDGFFAPFLSHIVGVV</sequence>
<name>A0A914RSY4_PAREQ</name>
<dbReference type="GO" id="GO:0016620">
    <property type="term" value="F:oxidoreductase activity, acting on the aldehyde or oxo group of donors, NAD or NADP as acceptor"/>
    <property type="evidence" value="ECO:0007669"/>
    <property type="project" value="InterPro"/>
</dbReference>
<proteinExistence type="predicted"/>
<keyword evidence="1" id="KW-1185">Reference proteome</keyword>
<evidence type="ECO:0000313" key="1">
    <source>
        <dbReference type="Proteomes" id="UP000887564"/>
    </source>
</evidence>
<accession>A0A914RSY4</accession>
<dbReference type="AlphaFoldDB" id="A0A914RSY4"/>
<dbReference type="InterPro" id="IPR016162">
    <property type="entry name" value="Ald_DH_N"/>
</dbReference>
<reference evidence="2" key="1">
    <citation type="submission" date="2022-11" db="UniProtKB">
        <authorList>
            <consortium name="WormBaseParasite"/>
        </authorList>
    </citation>
    <scope>IDENTIFICATION</scope>
</reference>
<dbReference type="Gene3D" id="3.40.605.10">
    <property type="entry name" value="Aldehyde Dehydrogenase, Chain A, domain 1"/>
    <property type="match status" value="1"/>
</dbReference>
<protein>
    <submittedName>
        <fullName evidence="2">Aldehyde dehydrogenase domain-containing protein</fullName>
    </submittedName>
</protein>
<dbReference type="WBParaSite" id="PEQ_0000507401-mRNA-1">
    <property type="protein sequence ID" value="PEQ_0000507401-mRNA-1"/>
    <property type="gene ID" value="PEQ_0000507401"/>
</dbReference>
<evidence type="ECO:0000313" key="2">
    <source>
        <dbReference type="WBParaSite" id="PEQ_0000507401-mRNA-1"/>
    </source>
</evidence>
<dbReference type="Gene3D" id="3.40.309.10">
    <property type="entry name" value="Aldehyde Dehydrogenase, Chain A, domain 2"/>
    <property type="match status" value="1"/>
</dbReference>
<organism evidence="1 2">
    <name type="scientific">Parascaris equorum</name>
    <name type="common">Equine roundworm</name>
    <dbReference type="NCBI Taxonomy" id="6256"/>
    <lineage>
        <taxon>Eukaryota</taxon>
        <taxon>Metazoa</taxon>
        <taxon>Ecdysozoa</taxon>
        <taxon>Nematoda</taxon>
        <taxon>Chromadorea</taxon>
        <taxon>Rhabditida</taxon>
        <taxon>Spirurina</taxon>
        <taxon>Ascaridomorpha</taxon>
        <taxon>Ascaridoidea</taxon>
        <taxon>Ascarididae</taxon>
        <taxon>Parascaris</taxon>
    </lineage>
</organism>
<dbReference type="Proteomes" id="UP000887564">
    <property type="component" value="Unplaced"/>
</dbReference>
<dbReference type="InterPro" id="IPR016163">
    <property type="entry name" value="Ald_DH_C"/>
</dbReference>